<proteinExistence type="predicted"/>
<name>A0A0D2NSH1_HYPSF</name>
<feature type="transmembrane region" description="Helical" evidence="1">
    <location>
        <begin position="192"/>
        <end position="210"/>
    </location>
</feature>
<accession>A0A0D2NSH1</accession>
<evidence type="ECO:0000259" key="2">
    <source>
        <dbReference type="Pfam" id="PF00487"/>
    </source>
</evidence>
<dbReference type="GO" id="GO:0006629">
    <property type="term" value="P:lipid metabolic process"/>
    <property type="evidence" value="ECO:0007669"/>
    <property type="project" value="InterPro"/>
</dbReference>
<dbReference type="AlphaFoldDB" id="A0A0D2NSH1"/>
<keyword evidence="1" id="KW-0812">Transmembrane</keyword>
<dbReference type="Proteomes" id="UP000054270">
    <property type="component" value="Unassembled WGS sequence"/>
</dbReference>
<feature type="transmembrane region" description="Helical" evidence="1">
    <location>
        <begin position="263"/>
        <end position="284"/>
    </location>
</feature>
<evidence type="ECO:0000313" key="3">
    <source>
        <dbReference type="EMBL" id="KJA21794.1"/>
    </source>
</evidence>
<feature type="transmembrane region" description="Helical" evidence="1">
    <location>
        <begin position="121"/>
        <end position="141"/>
    </location>
</feature>
<keyword evidence="1" id="KW-1133">Transmembrane helix</keyword>
<reference evidence="4" key="1">
    <citation type="submission" date="2014-04" db="EMBL/GenBank/DDBJ databases">
        <title>Evolutionary Origins and Diversification of the Mycorrhizal Mutualists.</title>
        <authorList>
            <consortium name="DOE Joint Genome Institute"/>
            <consortium name="Mycorrhizal Genomics Consortium"/>
            <person name="Kohler A."/>
            <person name="Kuo A."/>
            <person name="Nagy L.G."/>
            <person name="Floudas D."/>
            <person name="Copeland A."/>
            <person name="Barry K.W."/>
            <person name="Cichocki N."/>
            <person name="Veneault-Fourrey C."/>
            <person name="LaButti K."/>
            <person name="Lindquist E.A."/>
            <person name="Lipzen A."/>
            <person name="Lundell T."/>
            <person name="Morin E."/>
            <person name="Murat C."/>
            <person name="Riley R."/>
            <person name="Ohm R."/>
            <person name="Sun H."/>
            <person name="Tunlid A."/>
            <person name="Henrissat B."/>
            <person name="Grigoriev I.V."/>
            <person name="Hibbett D.S."/>
            <person name="Martin F."/>
        </authorList>
    </citation>
    <scope>NUCLEOTIDE SEQUENCE [LARGE SCALE GENOMIC DNA]</scope>
    <source>
        <strain evidence="4">FD-334 SS-4</strain>
    </source>
</reference>
<evidence type="ECO:0000313" key="4">
    <source>
        <dbReference type="Proteomes" id="UP000054270"/>
    </source>
</evidence>
<dbReference type="Pfam" id="PF00487">
    <property type="entry name" value="FA_desaturase"/>
    <property type="match status" value="1"/>
</dbReference>
<protein>
    <recommendedName>
        <fullName evidence="2">Fatty acid desaturase domain-containing protein</fullName>
    </recommendedName>
</protein>
<feature type="domain" description="Fatty acid desaturase" evidence="2">
    <location>
        <begin position="89"/>
        <end position="358"/>
    </location>
</feature>
<keyword evidence="4" id="KW-1185">Reference proteome</keyword>
<keyword evidence="1" id="KW-0472">Membrane</keyword>
<sequence>MYFRNGPEYEERLRRPFAPPTATLKEVHDAVPKHLLKRNQSRAVLYIARDIIFTLFLYKCAASIAPWAANNFGGHVSGRLPKKALKATLWLAYWWVQSMVNAGIFCLGHDAGHGSLFENTAINNTVGFLLHTWLLIPYYSWRATHHAHHKATSSIERDENYVPYTRSQYKLPDAQNAKKADYEEIFEETPVYTLYRLFIMQAFGWWIYLANNTMGSPMYPPGTNHFNPMSPLFKQEQRFNVFISDVALVLMSCWFYCMGREFFLWYYMVPWILVNHWIVMFTFLHHSDPTIPHYRKGEWSFLRGAAATVDRPLLGWMGRFFFHNISHDHVAHHFFLRAPFWNGPEITKAIRLVLGDSYNYDSTPTFYALYRSFTECIFVEEEGGIVFYKNKDGIAQRKVADFVLKEMGEKGYCPEDQWDQDRLGEGKDTL</sequence>
<dbReference type="CDD" id="cd03507">
    <property type="entry name" value="Delta12-FADS-like"/>
    <property type="match status" value="1"/>
</dbReference>
<gene>
    <name evidence="3" type="ORF">HYPSUDRAFT_202702</name>
</gene>
<dbReference type="OrthoDB" id="1461976at2759"/>
<feature type="transmembrane region" description="Helical" evidence="1">
    <location>
        <begin position="239"/>
        <end position="257"/>
    </location>
</feature>
<feature type="transmembrane region" description="Helical" evidence="1">
    <location>
        <begin position="89"/>
        <end position="109"/>
    </location>
</feature>
<dbReference type="InterPro" id="IPR005804">
    <property type="entry name" value="FA_desaturase_dom"/>
</dbReference>
<feature type="transmembrane region" description="Helical" evidence="1">
    <location>
        <begin position="43"/>
        <end position="69"/>
    </location>
</feature>
<dbReference type="InterPro" id="IPR012171">
    <property type="entry name" value="Fatty_acid_desaturase"/>
</dbReference>
<organism evidence="3 4">
    <name type="scientific">Hypholoma sublateritium (strain FD-334 SS-4)</name>
    <dbReference type="NCBI Taxonomy" id="945553"/>
    <lineage>
        <taxon>Eukaryota</taxon>
        <taxon>Fungi</taxon>
        <taxon>Dikarya</taxon>
        <taxon>Basidiomycota</taxon>
        <taxon>Agaricomycotina</taxon>
        <taxon>Agaricomycetes</taxon>
        <taxon>Agaricomycetidae</taxon>
        <taxon>Agaricales</taxon>
        <taxon>Agaricineae</taxon>
        <taxon>Strophariaceae</taxon>
        <taxon>Hypholoma</taxon>
    </lineage>
</organism>
<dbReference type="PANTHER" id="PTHR32100">
    <property type="entry name" value="OMEGA-6 FATTY ACID DESATURASE, CHLOROPLASTIC"/>
    <property type="match status" value="1"/>
</dbReference>
<dbReference type="GO" id="GO:0016491">
    <property type="term" value="F:oxidoreductase activity"/>
    <property type="evidence" value="ECO:0007669"/>
    <property type="project" value="InterPro"/>
</dbReference>
<evidence type="ECO:0000256" key="1">
    <source>
        <dbReference type="SAM" id="Phobius"/>
    </source>
</evidence>
<dbReference type="OMA" id="ENYVPHL"/>
<dbReference type="EMBL" id="KN817555">
    <property type="protein sequence ID" value="KJA21794.1"/>
    <property type="molecule type" value="Genomic_DNA"/>
</dbReference>
<dbReference type="STRING" id="945553.A0A0D2NSH1"/>